<evidence type="ECO:0000313" key="3">
    <source>
        <dbReference type="Proteomes" id="UP000708208"/>
    </source>
</evidence>
<gene>
    <name evidence="2" type="ORF">AFUS01_LOCUS32039</name>
</gene>
<feature type="compositionally biased region" description="Low complexity" evidence="1">
    <location>
        <begin position="93"/>
        <end position="104"/>
    </location>
</feature>
<reference evidence="2" key="1">
    <citation type="submission" date="2021-06" db="EMBL/GenBank/DDBJ databases">
        <authorList>
            <person name="Hodson N. C."/>
            <person name="Mongue J. A."/>
            <person name="Jaron S. K."/>
        </authorList>
    </citation>
    <scope>NUCLEOTIDE SEQUENCE</scope>
</reference>
<dbReference type="EMBL" id="CAJVCH010519082">
    <property type="protein sequence ID" value="CAG7821721.1"/>
    <property type="molecule type" value="Genomic_DNA"/>
</dbReference>
<dbReference type="AlphaFoldDB" id="A0A8J2KXE0"/>
<evidence type="ECO:0000256" key="1">
    <source>
        <dbReference type="SAM" id="MobiDB-lite"/>
    </source>
</evidence>
<sequence length="138" mass="15721">MPNNIRLGNNAAVGRIVIEHGLRTVRYALPQGTTFRLLARNDVQYTPYRFCTAPEYVAALQEIVNREPDRVDMGFVQARLFLRQLSSNQLPERYYTPASPSTSSAEEDDEDFADRFMRPASPGMAETESSSEEEEREE</sequence>
<evidence type="ECO:0000313" key="2">
    <source>
        <dbReference type="EMBL" id="CAG7821721.1"/>
    </source>
</evidence>
<dbReference type="Proteomes" id="UP000708208">
    <property type="component" value="Unassembled WGS sequence"/>
</dbReference>
<protein>
    <submittedName>
        <fullName evidence="2">Uncharacterized protein</fullName>
    </submittedName>
</protein>
<organism evidence="2 3">
    <name type="scientific">Allacma fusca</name>
    <dbReference type="NCBI Taxonomy" id="39272"/>
    <lineage>
        <taxon>Eukaryota</taxon>
        <taxon>Metazoa</taxon>
        <taxon>Ecdysozoa</taxon>
        <taxon>Arthropoda</taxon>
        <taxon>Hexapoda</taxon>
        <taxon>Collembola</taxon>
        <taxon>Symphypleona</taxon>
        <taxon>Sminthuridae</taxon>
        <taxon>Allacma</taxon>
    </lineage>
</organism>
<proteinExistence type="predicted"/>
<name>A0A8J2KXE0_9HEXA</name>
<keyword evidence="3" id="KW-1185">Reference proteome</keyword>
<accession>A0A8J2KXE0</accession>
<feature type="compositionally biased region" description="Acidic residues" evidence="1">
    <location>
        <begin position="129"/>
        <end position="138"/>
    </location>
</feature>
<comment type="caution">
    <text evidence="2">The sequence shown here is derived from an EMBL/GenBank/DDBJ whole genome shotgun (WGS) entry which is preliminary data.</text>
</comment>
<feature type="region of interest" description="Disordered" evidence="1">
    <location>
        <begin position="91"/>
        <end position="138"/>
    </location>
</feature>